<dbReference type="InterPro" id="IPR016187">
    <property type="entry name" value="CTDL_fold"/>
</dbReference>
<protein>
    <recommendedName>
        <fullName evidence="3">C-type lectin</fullName>
    </recommendedName>
</protein>
<feature type="non-terminal residue" evidence="1">
    <location>
        <position position="90"/>
    </location>
</feature>
<accession>A0AAV5SFY8</accession>
<comment type="caution">
    <text evidence="1">The sequence shown here is derived from an EMBL/GenBank/DDBJ whole genome shotgun (WGS) entry which is preliminary data.</text>
</comment>
<keyword evidence="2" id="KW-1185">Reference proteome</keyword>
<evidence type="ECO:0000313" key="1">
    <source>
        <dbReference type="EMBL" id="GMS81963.1"/>
    </source>
</evidence>
<dbReference type="Proteomes" id="UP001432027">
    <property type="component" value="Unassembled WGS sequence"/>
</dbReference>
<name>A0AAV5SFY8_9BILA</name>
<dbReference type="EMBL" id="BTSX01000001">
    <property type="protein sequence ID" value="GMS81963.1"/>
    <property type="molecule type" value="Genomic_DNA"/>
</dbReference>
<dbReference type="PANTHER" id="PTHR45581">
    <property type="entry name" value="PROTEIN CBG10435"/>
    <property type="match status" value="1"/>
</dbReference>
<gene>
    <name evidence="1" type="ORF">PENTCL1PPCAC_4138</name>
</gene>
<dbReference type="AlphaFoldDB" id="A0AAV5SFY8"/>
<dbReference type="Gene3D" id="3.10.100.10">
    <property type="entry name" value="Mannose-Binding Protein A, subunit A"/>
    <property type="match status" value="1"/>
</dbReference>
<proteinExistence type="predicted"/>
<organism evidence="1 2">
    <name type="scientific">Pristionchus entomophagus</name>
    <dbReference type="NCBI Taxonomy" id="358040"/>
    <lineage>
        <taxon>Eukaryota</taxon>
        <taxon>Metazoa</taxon>
        <taxon>Ecdysozoa</taxon>
        <taxon>Nematoda</taxon>
        <taxon>Chromadorea</taxon>
        <taxon>Rhabditida</taxon>
        <taxon>Rhabditina</taxon>
        <taxon>Diplogasteromorpha</taxon>
        <taxon>Diplogasteroidea</taxon>
        <taxon>Neodiplogasteridae</taxon>
        <taxon>Pristionchus</taxon>
    </lineage>
</organism>
<dbReference type="PANTHER" id="PTHR45581:SF3">
    <property type="entry name" value="METHYLTRANSFERASE DOMAIN-CONTAINING PROTEIN"/>
    <property type="match status" value="1"/>
</dbReference>
<sequence>LQPYDFHDDMSSGQDKYVLCAFESNYICDDGDLALPGKCLIRSPQRVTWNEAAKFCRGKGASSITIHNEAENAGVTGILQRDEAGWLLPA</sequence>
<feature type="non-terminal residue" evidence="1">
    <location>
        <position position="1"/>
    </location>
</feature>
<evidence type="ECO:0000313" key="2">
    <source>
        <dbReference type="Proteomes" id="UP001432027"/>
    </source>
</evidence>
<dbReference type="InterPro" id="IPR016186">
    <property type="entry name" value="C-type_lectin-like/link_sf"/>
</dbReference>
<reference evidence="1" key="1">
    <citation type="submission" date="2023-10" db="EMBL/GenBank/DDBJ databases">
        <title>Genome assembly of Pristionchus species.</title>
        <authorList>
            <person name="Yoshida K."/>
            <person name="Sommer R.J."/>
        </authorList>
    </citation>
    <scope>NUCLEOTIDE SEQUENCE</scope>
    <source>
        <strain evidence="1">RS0144</strain>
    </source>
</reference>
<dbReference type="SUPFAM" id="SSF56436">
    <property type="entry name" value="C-type lectin-like"/>
    <property type="match status" value="1"/>
</dbReference>
<evidence type="ECO:0008006" key="3">
    <source>
        <dbReference type="Google" id="ProtNLM"/>
    </source>
</evidence>
<dbReference type="CDD" id="cd00037">
    <property type="entry name" value="CLECT"/>
    <property type="match status" value="1"/>
</dbReference>